<comment type="similarity">
    <text evidence="1">Belongs to the LysR transcriptional regulatory family.</text>
</comment>
<evidence type="ECO:0000259" key="5">
    <source>
        <dbReference type="PROSITE" id="PS50931"/>
    </source>
</evidence>
<keyword evidence="3" id="KW-0238">DNA-binding</keyword>
<evidence type="ECO:0000256" key="2">
    <source>
        <dbReference type="ARBA" id="ARBA00023015"/>
    </source>
</evidence>
<dbReference type="Gene3D" id="3.40.190.290">
    <property type="match status" value="1"/>
</dbReference>
<dbReference type="Pfam" id="PF03466">
    <property type="entry name" value="LysR_substrate"/>
    <property type="match status" value="1"/>
</dbReference>
<evidence type="ECO:0000313" key="6">
    <source>
        <dbReference type="EMBL" id="SBV95283.1"/>
    </source>
</evidence>
<dbReference type="PANTHER" id="PTHR30126">
    <property type="entry name" value="HTH-TYPE TRANSCRIPTIONAL REGULATOR"/>
    <property type="match status" value="1"/>
</dbReference>
<name>A0A212J781_9BACT</name>
<dbReference type="SUPFAM" id="SSF46785">
    <property type="entry name" value="Winged helix' DNA-binding domain"/>
    <property type="match status" value="1"/>
</dbReference>
<dbReference type="InterPro" id="IPR036390">
    <property type="entry name" value="WH_DNA-bd_sf"/>
</dbReference>
<keyword evidence="2" id="KW-0805">Transcription regulation</keyword>
<proteinExistence type="inferred from homology"/>
<dbReference type="CDD" id="cd05466">
    <property type="entry name" value="PBP2_LTTR_substrate"/>
    <property type="match status" value="1"/>
</dbReference>
<dbReference type="Gene3D" id="1.10.10.10">
    <property type="entry name" value="Winged helix-like DNA-binding domain superfamily/Winged helix DNA-binding domain"/>
    <property type="match status" value="1"/>
</dbReference>
<dbReference type="FunFam" id="1.10.10.10:FF:000001">
    <property type="entry name" value="LysR family transcriptional regulator"/>
    <property type="match status" value="1"/>
</dbReference>
<keyword evidence="4" id="KW-0804">Transcription</keyword>
<evidence type="ECO:0000256" key="1">
    <source>
        <dbReference type="ARBA" id="ARBA00009437"/>
    </source>
</evidence>
<dbReference type="PROSITE" id="PS50931">
    <property type="entry name" value="HTH_LYSR"/>
    <property type="match status" value="1"/>
</dbReference>
<dbReference type="Pfam" id="PF00126">
    <property type="entry name" value="HTH_1"/>
    <property type="match status" value="1"/>
</dbReference>
<reference evidence="6" key="1">
    <citation type="submission" date="2016-04" db="EMBL/GenBank/DDBJ databases">
        <authorList>
            <person name="Evans L.H."/>
            <person name="Alamgir A."/>
            <person name="Owens N."/>
            <person name="Weber N.D."/>
            <person name="Virtaneva K."/>
            <person name="Barbian K."/>
            <person name="Babar A."/>
            <person name="Rosenke K."/>
        </authorList>
    </citation>
    <scope>NUCLEOTIDE SEQUENCE</scope>
    <source>
        <strain evidence="6">92-2</strain>
    </source>
</reference>
<organism evidence="6">
    <name type="scientific">uncultured Desulfovibrio sp</name>
    <dbReference type="NCBI Taxonomy" id="167968"/>
    <lineage>
        <taxon>Bacteria</taxon>
        <taxon>Pseudomonadati</taxon>
        <taxon>Thermodesulfobacteriota</taxon>
        <taxon>Desulfovibrionia</taxon>
        <taxon>Desulfovibrionales</taxon>
        <taxon>Desulfovibrionaceae</taxon>
        <taxon>Desulfovibrio</taxon>
        <taxon>environmental samples</taxon>
    </lineage>
</organism>
<evidence type="ECO:0000256" key="3">
    <source>
        <dbReference type="ARBA" id="ARBA00023125"/>
    </source>
</evidence>
<evidence type="ECO:0000256" key="4">
    <source>
        <dbReference type="ARBA" id="ARBA00023163"/>
    </source>
</evidence>
<dbReference type="RefSeq" id="WP_227117831.1">
    <property type="nucleotide sequence ID" value="NZ_LT598928.1"/>
</dbReference>
<gene>
    <name evidence="6" type="ORF">KM92DES2_10642</name>
</gene>
<dbReference type="GO" id="GO:0003700">
    <property type="term" value="F:DNA-binding transcription factor activity"/>
    <property type="evidence" value="ECO:0007669"/>
    <property type="project" value="InterPro"/>
</dbReference>
<feature type="domain" description="HTH lysR-type" evidence="5">
    <location>
        <begin position="1"/>
        <end position="58"/>
    </location>
</feature>
<dbReference type="PANTHER" id="PTHR30126:SF100">
    <property type="entry name" value="LYSR-FAMILY TRANSCRIPTIONAL REGULATOR"/>
    <property type="match status" value="1"/>
</dbReference>
<dbReference type="InterPro" id="IPR000847">
    <property type="entry name" value="LysR_HTH_N"/>
</dbReference>
<dbReference type="PRINTS" id="PR00039">
    <property type="entry name" value="HTHLYSR"/>
</dbReference>
<dbReference type="EMBL" id="FLUP01000001">
    <property type="protein sequence ID" value="SBV95283.1"/>
    <property type="molecule type" value="Genomic_DNA"/>
</dbReference>
<dbReference type="SUPFAM" id="SSF53850">
    <property type="entry name" value="Periplasmic binding protein-like II"/>
    <property type="match status" value="1"/>
</dbReference>
<dbReference type="GO" id="GO:0000976">
    <property type="term" value="F:transcription cis-regulatory region binding"/>
    <property type="evidence" value="ECO:0007669"/>
    <property type="project" value="TreeGrafter"/>
</dbReference>
<dbReference type="AlphaFoldDB" id="A0A212J781"/>
<protein>
    <submittedName>
        <fullName evidence="6">Transcriptional regulator, LysR family</fullName>
    </submittedName>
</protein>
<sequence>MELRDLRTFVTLASLLNFNQTGKVLNAAQSTVSMRIKALEDELDVRLFERLGRKVVLTESGLKLLQYAKKMLEIEEEARASVSDNAASGNVTIKVPESLECHRMPGVLLAFRRKIPTCRVRILPCIAGNVAEDLRRGVTDLAFVFAYEPSARDINAAFLGTDELVAVAAPEHPLAGMKMVGPADILKHSLLLAASDCSYRRTFEIFLSETANLPQPSVECDCVAAAISMVRAGLGLTILPEMAVRDQIAAGALHRLPLIGGPFETGVFMLWHKDKWLSPCLRDFMAVCREHLMRE</sequence>
<accession>A0A212J781</accession>
<dbReference type="InterPro" id="IPR005119">
    <property type="entry name" value="LysR_subst-bd"/>
</dbReference>
<dbReference type="InterPro" id="IPR036388">
    <property type="entry name" value="WH-like_DNA-bd_sf"/>
</dbReference>